<gene>
    <name evidence="5" type="ORF">AsFPU1_2614</name>
</gene>
<evidence type="ECO:0000256" key="3">
    <source>
        <dbReference type="RuleBase" id="RU362028"/>
    </source>
</evidence>
<dbReference type="InterPro" id="IPR006225">
    <property type="entry name" value="PsdUridine_synth_RluC/D"/>
</dbReference>
<dbReference type="GO" id="GO:0003723">
    <property type="term" value="F:RNA binding"/>
    <property type="evidence" value="ECO:0007669"/>
    <property type="project" value="InterPro"/>
</dbReference>
<dbReference type="InterPro" id="IPR020103">
    <property type="entry name" value="PsdUridine_synth_cat_dom_sf"/>
</dbReference>
<dbReference type="PANTHER" id="PTHR21600:SF88">
    <property type="entry name" value="RNA PSEUDOURIDINE SYNTHASE 5"/>
    <property type="match status" value="1"/>
</dbReference>
<dbReference type="GO" id="GO:0000455">
    <property type="term" value="P:enzyme-directed rRNA pseudouridine synthesis"/>
    <property type="evidence" value="ECO:0007669"/>
    <property type="project" value="TreeGrafter"/>
</dbReference>
<comment type="catalytic activity">
    <reaction evidence="1 3">
        <text>a uridine in RNA = a pseudouridine in RNA</text>
        <dbReference type="Rhea" id="RHEA:48348"/>
        <dbReference type="Rhea" id="RHEA-COMP:12068"/>
        <dbReference type="Rhea" id="RHEA-COMP:12069"/>
        <dbReference type="ChEBI" id="CHEBI:65314"/>
        <dbReference type="ChEBI" id="CHEBI:65315"/>
    </reaction>
</comment>
<dbReference type="RefSeq" id="WP_227873352.1">
    <property type="nucleotide sequence ID" value="NZ_BDQK01000013.1"/>
</dbReference>
<evidence type="ECO:0000256" key="1">
    <source>
        <dbReference type="ARBA" id="ARBA00000073"/>
    </source>
</evidence>
<keyword evidence="3" id="KW-0413">Isomerase</keyword>
<accession>A0A401IIR2</accession>
<dbReference type="SUPFAM" id="SSF55120">
    <property type="entry name" value="Pseudouridine synthase"/>
    <property type="match status" value="1"/>
</dbReference>
<feature type="domain" description="Pseudouridine synthase RsuA/RluA-like" evidence="4">
    <location>
        <begin position="89"/>
        <end position="237"/>
    </location>
</feature>
<name>A0A401IIR2_APHSA</name>
<comment type="similarity">
    <text evidence="2 3">Belongs to the pseudouridine synthase RluA family.</text>
</comment>
<reference evidence="6" key="1">
    <citation type="submission" date="2017-05" db="EMBL/GenBank/DDBJ databases">
        <title>Physiological properties and genetic analysis related to exopolysaccharide production of fresh-water unicellular cyanobacterium Aphanothece sacrum, Suizenji Nori, that has been cultured as a food source in Japan.</title>
        <authorList>
            <person name="Kanesaki Y."/>
            <person name="Yoshikawa S."/>
            <person name="Ohki K."/>
        </authorList>
    </citation>
    <scope>NUCLEOTIDE SEQUENCE [LARGE SCALE GENOMIC DNA]</scope>
    <source>
        <strain evidence="6">FPU1</strain>
    </source>
</reference>
<dbReference type="CDD" id="cd02869">
    <property type="entry name" value="PseudoU_synth_RluA_like"/>
    <property type="match status" value="1"/>
</dbReference>
<dbReference type="Proteomes" id="UP000287247">
    <property type="component" value="Unassembled WGS sequence"/>
</dbReference>
<dbReference type="InterPro" id="IPR050188">
    <property type="entry name" value="RluA_PseudoU_synthase"/>
</dbReference>
<dbReference type="PROSITE" id="PS01129">
    <property type="entry name" value="PSI_RLU"/>
    <property type="match status" value="1"/>
</dbReference>
<dbReference type="InterPro" id="IPR006145">
    <property type="entry name" value="PsdUridine_synth_RsuA/RluA"/>
</dbReference>
<dbReference type="InterPro" id="IPR006224">
    <property type="entry name" value="PsdUridine_synth_RluA-like_CS"/>
</dbReference>
<organism evidence="5 6">
    <name type="scientific">Aphanothece sacrum FPU1</name>
    <dbReference type="NCBI Taxonomy" id="1920663"/>
    <lineage>
        <taxon>Bacteria</taxon>
        <taxon>Bacillati</taxon>
        <taxon>Cyanobacteriota</taxon>
        <taxon>Cyanophyceae</taxon>
        <taxon>Oscillatoriophycideae</taxon>
        <taxon>Chroococcales</taxon>
        <taxon>Aphanothecaceae</taxon>
        <taxon>Aphanothece</taxon>
    </lineage>
</organism>
<proteinExistence type="inferred from homology"/>
<dbReference type="EC" id="5.4.99.-" evidence="3"/>
<dbReference type="GO" id="GO:0009982">
    <property type="term" value="F:pseudouridine synthase activity"/>
    <property type="evidence" value="ECO:0007669"/>
    <property type="project" value="InterPro"/>
</dbReference>
<dbReference type="Gene3D" id="3.30.2350.10">
    <property type="entry name" value="Pseudouridine synthase"/>
    <property type="match status" value="1"/>
</dbReference>
<dbReference type="Pfam" id="PF00849">
    <property type="entry name" value="PseudoU_synth_2"/>
    <property type="match status" value="1"/>
</dbReference>
<dbReference type="EMBL" id="BDQK01000013">
    <property type="protein sequence ID" value="GBF81202.1"/>
    <property type="molecule type" value="Genomic_DNA"/>
</dbReference>
<evidence type="ECO:0000256" key="2">
    <source>
        <dbReference type="ARBA" id="ARBA00010876"/>
    </source>
</evidence>
<comment type="caution">
    <text evidence="5">The sequence shown here is derived from an EMBL/GenBank/DDBJ whole genome shotgun (WGS) entry which is preliminary data.</text>
</comment>
<dbReference type="AlphaFoldDB" id="A0A401IIR2"/>
<keyword evidence="6" id="KW-1185">Reference proteome</keyword>
<sequence length="299" mass="34090">MINQGWIYREQIGQSDTGLTLLEYYTQKYPHSSQEEWLERILSGEILVNNKLVTPQTYLQAGQSLTYHRPPWEEPDVPLSFEVLYEDKDLLIISKPSGLPVLPGGGFLEHTLLWQLQQRYPHDKPVPIHRLGRGTSGLMLIARSPIARSNLTQQMRYRQISKVYRTLIGKSDLHDNFIIDHPIGKIPYPSLGYIYAATPSGKFAYSECQVLKRSDKNTILEVTILTGRPHQIRIHLATIGYPLLGDPLYTIGGIPKINDAEKLAVPGDCGYYLHAYYLAFFHPITKQRMNFTCPEPDLS</sequence>
<evidence type="ECO:0000313" key="5">
    <source>
        <dbReference type="EMBL" id="GBF81202.1"/>
    </source>
</evidence>
<evidence type="ECO:0000259" key="4">
    <source>
        <dbReference type="Pfam" id="PF00849"/>
    </source>
</evidence>
<dbReference type="PANTHER" id="PTHR21600">
    <property type="entry name" value="MITOCHONDRIAL RNA PSEUDOURIDINE SYNTHASE"/>
    <property type="match status" value="1"/>
</dbReference>
<comment type="function">
    <text evidence="3">Responsible for synthesis of pseudouridine from uracil.</text>
</comment>
<evidence type="ECO:0000313" key="6">
    <source>
        <dbReference type="Proteomes" id="UP000287247"/>
    </source>
</evidence>
<protein>
    <recommendedName>
        <fullName evidence="3">Pseudouridine synthase</fullName>
        <ecNumber evidence="3">5.4.99.-</ecNumber>
    </recommendedName>
</protein>
<dbReference type="GO" id="GO:0140098">
    <property type="term" value="F:catalytic activity, acting on RNA"/>
    <property type="evidence" value="ECO:0007669"/>
    <property type="project" value="UniProtKB-ARBA"/>
</dbReference>
<dbReference type="NCBIfam" id="TIGR00005">
    <property type="entry name" value="rluA_subfam"/>
    <property type="match status" value="1"/>
</dbReference>